<sequence length="244" mass="27395">MIKYYAAMVVLGVLWVARPVMAADVVVYTENYGDFNSVDDSGQVVGPAADLIRQVMGETGLDYDIKLVPWNRAYTLATKLDNALIYALLRQSEREPNFHWLFPVFETPLYLYGRQGEDRPITIEALKQGRYTAACMLGDASCLILRDLGMPKDKIFEVADSHRGEMKVVASGRADVFIAQELHHLEDGKLVMDPDFMKLEQLPDTQRFYLAAGKQVQPGLVEAVRQAYESLKTSGDLLSVHPQH</sequence>
<dbReference type="InterPro" id="IPR001638">
    <property type="entry name" value="Solute-binding_3/MltF_N"/>
</dbReference>
<dbReference type="PANTHER" id="PTHR38834">
    <property type="entry name" value="PERIPLASMIC SUBSTRATE BINDING PROTEIN FAMILY 3"/>
    <property type="match status" value="1"/>
</dbReference>
<feature type="domain" description="Solute-binding protein family 3/N-terminal" evidence="2">
    <location>
        <begin position="26"/>
        <end position="237"/>
    </location>
</feature>
<dbReference type="RefSeq" id="WP_197421001.1">
    <property type="nucleotide sequence ID" value="NZ_JBHSCR010000017.1"/>
</dbReference>
<dbReference type="Gene3D" id="3.40.190.10">
    <property type="entry name" value="Periplasmic binding protein-like II"/>
    <property type="match status" value="2"/>
</dbReference>
<feature type="chain" id="PRO_5046673943" evidence="1">
    <location>
        <begin position="23"/>
        <end position="244"/>
    </location>
</feature>
<feature type="signal peptide" evidence="1">
    <location>
        <begin position="1"/>
        <end position="22"/>
    </location>
</feature>
<dbReference type="SUPFAM" id="SSF53850">
    <property type="entry name" value="Periplasmic binding protein-like II"/>
    <property type="match status" value="1"/>
</dbReference>
<keyword evidence="4" id="KW-1185">Reference proteome</keyword>
<comment type="caution">
    <text evidence="3">The sequence shown here is derived from an EMBL/GenBank/DDBJ whole genome shotgun (WGS) entry which is preliminary data.</text>
</comment>
<dbReference type="EMBL" id="JBHSCR010000017">
    <property type="protein sequence ID" value="MFC4349404.1"/>
    <property type="molecule type" value="Genomic_DNA"/>
</dbReference>
<name>A0ABV8UDU6_9PROT</name>
<dbReference type="Proteomes" id="UP001595776">
    <property type="component" value="Unassembled WGS sequence"/>
</dbReference>
<evidence type="ECO:0000313" key="4">
    <source>
        <dbReference type="Proteomes" id="UP001595776"/>
    </source>
</evidence>
<evidence type="ECO:0000256" key="1">
    <source>
        <dbReference type="SAM" id="SignalP"/>
    </source>
</evidence>
<evidence type="ECO:0000313" key="3">
    <source>
        <dbReference type="EMBL" id="MFC4349404.1"/>
    </source>
</evidence>
<protein>
    <submittedName>
        <fullName evidence="3">Substrate-binding periplasmic protein</fullName>
    </submittedName>
</protein>
<proteinExistence type="predicted"/>
<accession>A0ABV8UDU6</accession>
<reference evidence="4" key="1">
    <citation type="journal article" date="2019" name="Int. J. Syst. Evol. Microbiol.">
        <title>The Global Catalogue of Microorganisms (GCM) 10K type strain sequencing project: providing services to taxonomists for standard genome sequencing and annotation.</title>
        <authorList>
            <consortium name="The Broad Institute Genomics Platform"/>
            <consortium name="The Broad Institute Genome Sequencing Center for Infectious Disease"/>
            <person name="Wu L."/>
            <person name="Ma J."/>
        </authorList>
    </citation>
    <scope>NUCLEOTIDE SEQUENCE [LARGE SCALE GENOMIC DNA]</scope>
    <source>
        <strain evidence="4">CGMCC 1.15304</strain>
    </source>
</reference>
<gene>
    <name evidence="3" type="ORF">ACFO5Q_16245</name>
</gene>
<evidence type="ECO:0000259" key="2">
    <source>
        <dbReference type="Pfam" id="PF00497"/>
    </source>
</evidence>
<keyword evidence="1" id="KW-0732">Signal</keyword>
<organism evidence="3 4">
    <name type="scientific">Kordiimonas lipolytica</name>
    <dbReference type="NCBI Taxonomy" id="1662421"/>
    <lineage>
        <taxon>Bacteria</taxon>
        <taxon>Pseudomonadati</taxon>
        <taxon>Pseudomonadota</taxon>
        <taxon>Alphaproteobacteria</taxon>
        <taxon>Kordiimonadales</taxon>
        <taxon>Kordiimonadaceae</taxon>
        <taxon>Kordiimonas</taxon>
    </lineage>
</organism>
<dbReference type="Pfam" id="PF00497">
    <property type="entry name" value="SBP_bac_3"/>
    <property type="match status" value="1"/>
</dbReference>
<dbReference type="PANTHER" id="PTHR38834:SF3">
    <property type="entry name" value="SOLUTE-BINDING PROTEIN FAMILY 3_N-TERMINAL DOMAIN-CONTAINING PROTEIN"/>
    <property type="match status" value="1"/>
</dbReference>